<proteinExistence type="predicted"/>
<accession>A0A914YRJ2</accession>
<keyword evidence="1" id="KW-1185">Reference proteome</keyword>
<dbReference type="Proteomes" id="UP000887577">
    <property type="component" value="Unplaced"/>
</dbReference>
<organism evidence="1 2">
    <name type="scientific">Panagrolaimus superbus</name>
    <dbReference type="NCBI Taxonomy" id="310955"/>
    <lineage>
        <taxon>Eukaryota</taxon>
        <taxon>Metazoa</taxon>
        <taxon>Ecdysozoa</taxon>
        <taxon>Nematoda</taxon>
        <taxon>Chromadorea</taxon>
        <taxon>Rhabditida</taxon>
        <taxon>Tylenchina</taxon>
        <taxon>Panagrolaimomorpha</taxon>
        <taxon>Panagrolaimoidea</taxon>
        <taxon>Panagrolaimidae</taxon>
        <taxon>Panagrolaimus</taxon>
    </lineage>
</organism>
<sequence>MISGNPDLIYLETESFLSQKIIVKIENEEIKSFEIGEILPLQYSDILNNISGYSGLEIEMANSKIRIY</sequence>
<reference evidence="2" key="1">
    <citation type="submission" date="2022-11" db="UniProtKB">
        <authorList>
            <consortium name="WormBaseParasite"/>
        </authorList>
    </citation>
    <scope>IDENTIFICATION</scope>
</reference>
<dbReference type="AlphaFoldDB" id="A0A914YRJ2"/>
<protein>
    <submittedName>
        <fullName evidence="2">Uncharacterized protein</fullName>
    </submittedName>
</protein>
<evidence type="ECO:0000313" key="2">
    <source>
        <dbReference type="WBParaSite" id="PSU_v2.g20000.t1"/>
    </source>
</evidence>
<evidence type="ECO:0000313" key="1">
    <source>
        <dbReference type="Proteomes" id="UP000887577"/>
    </source>
</evidence>
<dbReference type="WBParaSite" id="PSU_v2.g20000.t1">
    <property type="protein sequence ID" value="PSU_v2.g20000.t1"/>
    <property type="gene ID" value="PSU_v2.g20000"/>
</dbReference>
<name>A0A914YRJ2_9BILA</name>